<dbReference type="Gene3D" id="1.10.443.10">
    <property type="entry name" value="Intergrase catalytic core"/>
    <property type="match status" value="1"/>
</dbReference>
<feature type="domain" description="Core-binding (CB)" evidence="7">
    <location>
        <begin position="22"/>
        <end position="102"/>
    </location>
</feature>
<dbReference type="Gene3D" id="1.10.150.130">
    <property type="match status" value="1"/>
</dbReference>
<evidence type="ECO:0000259" key="6">
    <source>
        <dbReference type="PROSITE" id="PS51898"/>
    </source>
</evidence>
<dbReference type="PATRIC" id="fig|1395125.3.peg.1167"/>
<keyword evidence="3 5" id="KW-0238">DNA-binding</keyword>
<dbReference type="InterPro" id="IPR002104">
    <property type="entry name" value="Integrase_catalytic"/>
</dbReference>
<dbReference type="PANTHER" id="PTHR30349:SF64">
    <property type="entry name" value="PROPHAGE INTEGRASE INTD-RELATED"/>
    <property type="match status" value="1"/>
</dbReference>
<dbReference type="RefSeq" id="WP_021825341.1">
    <property type="nucleotide sequence ID" value="NZ_AWGW01000015.1"/>
</dbReference>
<dbReference type="SUPFAM" id="SSF56349">
    <property type="entry name" value="DNA breaking-rejoining enzymes"/>
    <property type="match status" value="1"/>
</dbReference>
<evidence type="ECO:0000259" key="7">
    <source>
        <dbReference type="PROSITE" id="PS51900"/>
    </source>
</evidence>
<dbReference type="GO" id="GO:0015074">
    <property type="term" value="P:DNA integration"/>
    <property type="evidence" value="ECO:0007669"/>
    <property type="project" value="UniProtKB-KW"/>
</dbReference>
<dbReference type="InterPro" id="IPR050090">
    <property type="entry name" value="Tyrosine_recombinase_XerCD"/>
</dbReference>
<organism evidence="8 9">
    <name type="scientific">Segatella salivae F0493</name>
    <dbReference type="NCBI Taxonomy" id="1395125"/>
    <lineage>
        <taxon>Bacteria</taxon>
        <taxon>Pseudomonadati</taxon>
        <taxon>Bacteroidota</taxon>
        <taxon>Bacteroidia</taxon>
        <taxon>Bacteroidales</taxon>
        <taxon>Prevotellaceae</taxon>
        <taxon>Segatella</taxon>
    </lineage>
</organism>
<dbReference type="InterPro" id="IPR013762">
    <property type="entry name" value="Integrase-like_cat_sf"/>
</dbReference>
<dbReference type="InterPro" id="IPR011010">
    <property type="entry name" value="DNA_brk_join_enz"/>
</dbReference>
<gene>
    <name evidence="8" type="ORF">HMPREF9145_2354</name>
</gene>
<evidence type="ECO:0000256" key="3">
    <source>
        <dbReference type="ARBA" id="ARBA00023125"/>
    </source>
</evidence>
<accession>U2MHN1</accession>
<dbReference type="InterPro" id="IPR025269">
    <property type="entry name" value="SAM-like_dom"/>
</dbReference>
<dbReference type="PANTHER" id="PTHR30349">
    <property type="entry name" value="PHAGE INTEGRASE-RELATED"/>
    <property type="match status" value="1"/>
</dbReference>
<keyword evidence="2" id="KW-0229">DNA integration</keyword>
<comment type="caution">
    <text evidence="8">The sequence shown here is derived from an EMBL/GenBank/DDBJ whole genome shotgun (WGS) entry which is preliminary data.</text>
</comment>
<dbReference type="GO" id="GO:0003677">
    <property type="term" value="F:DNA binding"/>
    <property type="evidence" value="ECO:0007669"/>
    <property type="project" value="UniProtKB-UniRule"/>
</dbReference>
<proteinExistence type="inferred from homology"/>
<name>U2MHN1_9BACT</name>
<evidence type="ECO:0000256" key="1">
    <source>
        <dbReference type="ARBA" id="ARBA00008857"/>
    </source>
</evidence>
<comment type="similarity">
    <text evidence="1">Belongs to the 'phage' integrase family.</text>
</comment>
<dbReference type="PROSITE" id="PS51898">
    <property type="entry name" value="TYR_RECOMBINASE"/>
    <property type="match status" value="1"/>
</dbReference>
<dbReference type="GeneID" id="78497761"/>
<dbReference type="InterPro" id="IPR044068">
    <property type="entry name" value="CB"/>
</dbReference>
<reference evidence="8 9" key="1">
    <citation type="submission" date="2013-08" db="EMBL/GenBank/DDBJ databases">
        <authorList>
            <person name="Durkin A.S."/>
            <person name="Haft D.R."/>
            <person name="McCorrison J."/>
            <person name="Torralba M."/>
            <person name="Gillis M."/>
            <person name="Haft D.H."/>
            <person name="Methe B."/>
            <person name="Sutton G."/>
            <person name="Nelson K.E."/>
        </authorList>
    </citation>
    <scope>NUCLEOTIDE SEQUENCE [LARGE SCALE GENOMIC DNA]</scope>
    <source>
        <strain evidence="8 9">F0493</strain>
    </source>
</reference>
<sequence length="323" mass="37638">MKIFNFLFPWKHNSKQRRKCAVTSLRQGVSIISKGVSKATQLNYQTAVCSFLMFKAKDDVLFSTITQAEIVRYQQWLQQRAISANTTTCYLRSLRALYNKAVKRRLVKDIKPFEKVQTRNNKVVKVALKPIQLQQLRELHVKDRSFQAFARDLFLFSCYAMGMPPIDMAHLKWTQIKHGFIHYQRQKTHRKVMVKLEPCMQAIIDRWGKPDNKYIFPILSCMKYDSFLRQYNRALHALGEKIKLGFPLSSYVARHTWASLAYENNVALSIISQALGHSSSKTTLNYIHEIDLKMVAEANRRVLNKIVHLFIKGGQKPCKRLQN</sequence>
<protein>
    <submittedName>
        <fullName evidence="8">Site-specific recombinase, phage integrase family</fullName>
    </submittedName>
</protein>
<dbReference type="Pfam" id="PF13102">
    <property type="entry name" value="Phage_int_SAM_5"/>
    <property type="match status" value="1"/>
</dbReference>
<dbReference type="CDD" id="cd01185">
    <property type="entry name" value="INTN1_C_like"/>
    <property type="match status" value="1"/>
</dbReference>
<feature type="domain" description="Tyr recombinase" evidence="6">
    <location>
        <begin position="123"/>
        <end position="300"/>
    </location>
</feature>
<evidence type="ECO:0000313" key="9">
    <source>
        <dbReference type="Proteomes" id="UP000017023"/>
    </source>
</evidence>
<dbReference type="PROSITE" id="PS51900">
    <property type="entry name" value="CB"/>
    <property type="match status" value="1"/>
</dbReference>
<dbReference type="AlphaFoldDB" id="U2MHN1"/>
<dbReference type="GO" id="GO:0006310">
    <property type="term" value="P:DNA recombination"/>
    <property type="evidence" value="ECO:0007669"/>
    <property type="project" value="UniProtKB-KW"/>
</dbReference>
<evidence type="ECO:0000256" key="2">
    <source>
        <dbReference type="ARBA" id="ARBA00022908"/>
    </source>
</evidence>
<dbReference type="Proteomes" id="UP000017023">
    <property type="component" value="Unassembled WGS sequence"/>
</dbReference>
<evidence type="ECO:0000256" key="4">
    <source>
        <dbReference type="ARBA" id="ARBA00023172"/>
    </source>
</evidence>
<keyword evidence="4" id="KW-0233">DNA recombination</keyword>
<dbReference type="InterPro" id="IPR010998">
    <property type="entry name" value="Integrase_recombinase_N"/>
</dbReference>
<evidence type="ECO:0000256" key="5">
    <source>
        <dbReference type="PROSITE-ProRule" id="PRU01248"/>
    </source>
</evidence>
<dbReference type="EMBL" id="AWGW01000015">
    <property type="protein sequence ID" value="ERK01170.1"/>
    <property type="molecule type" value="Genomic_DNA"/>
</dbReference>
<evidence type="ECO:0000313" key="8">
    <source>
        <dbReference type="EMBL" id="ERK01170.1"/>
    </source>
</evidence>
<dbReference type="Pfam" id="PF00589">
    <property type="entry name" value="Phage_integrase"/>
    <property type="match status" value="1"/>
</dbReference>